<name>A0A9D2DRY4_9FIRM</name>
<feature type="region of interest" description="Disordered" evidence="2">
    <location>
        <begin position="219"/>
        <end position="243"/>
    </location>
</feature>
<dbReference type="InterPro" id="IPR031989">
    <property type="entry name" value="DUF5067"/>
</dbReference>
<keyword evidence="3" id="KW-0812">Transmembrane</keyword>
<keyword evidence="3" id="KW-1133">Transmembrane helix</keyword>
<evidence type="ECO:0000259" key="4">
    <source>
        <dbReference type="Pfam" id="PF16729"/>
    </source>
</evidence>
<keyword evidence="1" id="KW-0732">Signal</keyword>
<feature type="region of interest" description="Disordered" evidence="2">
    <location>
        <begin position="1"/>
        <end position="20"/>
    </location>
</feature>
<dbReference type="Gene3D" id="2.60.40.1240">
    <property type="match status" value="1"/>
</dbReference>
<keyword evidence="3" id="KW-0472">Membrane</keyword>
<organism evidence="5 6">
    <name type="scientific">Candidatus Blautia faecigallinarum</name>
    <dbReference type="NCBI Taxonomy" id="2838488"/>
    <lineage>
        <taxon>Bacteria</taxon>
        <taxon>Bacillati</taxon>
        <taxon>Bacillota</taxon>
        <taxon>Clostridia</taxon>
        <taxon>Lachnospirales</taxon>
        <taxon>Lachnospiraceae</taxon>
        <taxon>Blautia</taxon>
    </lineage>
</organism>
<reference evidence="5" key="1">
    <citation type="journal article" date="2021" name="PeerJ">
        <title>Extensive microbial diversity within the chicken gut microbiome revealed by metagenomics and culture.</title>
        <authorList>
            <person name="Gilroy R."/>
            <person name="Ravi A."/>
            <person name="Getino M."/>
            <person name="Pursley I."/>
            <person name="Horton D.L."/>
            <person name="Alikhan N.F."/>
            <person name="Baker D."/>
            <person name="Gharbi K."/>
            <person name="Hall N."/>
            <person name="Watson M."/>
            <person name="Adriaenssens E.M."/>
            <person name="Foster-Nyarko E."/>
            <person name="Jarju S."/>
            <person name="Secka A."/>
            <person name="Antonio M."/>
            <person name="Oren A."/>
            <person name="Chaudhuri R.R."/>
            <person name="La Ragione R."/>
            <person name="Hildebrand F."/>
            <person name="Pallen M.J."/>
        </authorList>
    </citation>
    <scope>NUCLEOTIDE SEQUENCE</scope>
    <source>
        <strain evidence="5">14324</strain>
    </source>
</reference>
<evidence type="ECO:0000313" key="6">
    <source>
        <dbReference type="Proteomes" id="UP000824041"/>
    </source>
</evidence>
<proteinExistence type="predicted"/>
<protein>
    <submittedName>
        <fullName evidence="5">DUF5067 domain-containing protein</fullName>
    </submittedName>
</protein>
<feature type="transmembrane region" description="Helical" evidence="3">
    <location>
        <begin position="25"/>
        <end position="47"/>
    </location>
</feature>
<dbReference type="EMBL" id="DXBU01000063">
    <property type="protein sequence ID" value="HIZ22092.1"/>
    <property type="molecule type" value="Genomic_DNA"/>
</dbReference>
<comment type="caution">
    <text evidence="5">The sequence shown here is derived from an EMBL/GenBank/DDBJ whole genome shotgun (WGS) entry which is preliminary data.</text>
</comment>
<evidence type="ECO:0000256" key="2">
    <source>
        <dbReference type="SAM" id="MobiDB-lite"/>
    </source>
</evidence>
<reference evidence="5" key="2">
    <citation type="submission" date="2021-04" db="EMBL/GenBank/DDBJ databases">
        <authorList>
            <person name="Gilroy R."/>
        </authorList>
    </citation>
    <scope>NUCLEOTIDE SEQUENCE</scope>
    <source>
        <strain evidence="5">14324</strain>
    </source>
</reference>
<feature type="domain" description="DUF5067" evidence="4">
    <location>
        <begin position="237"/>
        <end position="348"/>
    </location>
</feature>
<dbReference type="InterPro" id="IPR029050">
    <property type="entry name" value="Immunoprotect_excell_Ig-like"/>
</dbReference>
<dbReference type="AlphaFoldDB" id="A0A9D2DRY4"/>
<dbReference type="Proteomes" id="UP000824041">
    <property type="component" value="Unassembled WGS sequence"/>
</dbReference>
<evidence type="ECO:0000256" key="3">
    <source>
        <dbReference type="SAM" id="Phobius"/>
    </source>
</evidence>
<accession>A0A9D2DRY4</accession>
<gene>
    <name evidence="5" type="ORF">IAA21_04740</name>
</gene>
<evidence type="ECO:0000256" key="1">
    <source>
        <dbReference type="ARBA" id="ARBA00022729"/>
    </source>
</evidence>
<sequence length="366" mass="40645">MDTQNQIFENTEAPKPNKKHRKRPVGLILFLLVLILALAGGAAYYLYQRRQPEEALKSYLQKIQEMDFEGMAGLLQSSDLTALDEADLRDAAYTDFFKMINEKMTYEITGNQFSIQDGTAQVTARIQYIDGSDIYKEAITEFLRQIVSSAFSGEELTQQQTRETLSSILMEKAQASEDKFTSAEIVYPMIKTTEGWKVSALDEETVKIMSANFQSVEDEVNQSLSDMESGSGSAQSEVPKADSTDRIDMETEQFSIKFADYKTGKDFGGEPCLFVYYDYTNKGDAPSSAIVDVSLQAYQNGTLCETAIPAENEEAIDHYMDEIKPGKTIRVCQVFSLQDQSDVTLSASEAFSLSGGASSSQILTLS</sequence>
<feature type="compositionally biased region" description="Polar residues" evidence="2">
    <location>
        <begin position="219"/>
        <end position="236"/>
    </location>
</feature>
<evidence type="ECO:0000313" key="5">
    <source>
        <dbReference type="EMBL" id="HIZ22092.1"/>
    </source>
</evidence>
<dbReference type="Pfam" id="PF16729">
    <property type="entry name" value="DUF5067"/>
    <property type="match status" value="1"/>
</dbReference>